<dbReference type="RefSeq" id="WP_073055307.1">
    <property type="nucleotide sequence ID" value="NZ_FQUP01000003.1"/>
</dbReference>
<dbReference type="Proteomes" id="UP000184485">
    <property type="component" value="Unassembled WGS sequence"/>
</dbReference>
<organism evidence="1 2">
    <name type="scientific">Kaistia soli DSM 19436</name>
    <dbReference type="NCBI Taxonomy" id="1122133"/>
    <lineage>
        <taxon>Bacteria</taxon>
        <taxon>Pseudomonadati</taxon>
        <taxon>Pseudomonadota</taxon>
        <taxon>Alphaproteobacteria</taxon>
        <taxon>Hyphomicrobiales</taxon>
        <taxon>Kaistiaceae</taxon>
        <taxon>Kaistia</taxon>
    </lineage>
</organism>
<reference evidence="1 2" key="1">
    <citation type="submission" date="2016-11" db="EMBL/GenBank/DDBJ databases">
        <authorList>
            <person name="Jaros S."/>
            <person name="Januszkiewicz K."/>
            <person name="Wedrychowicz H."/>
        </authorList>
    </citation>
    <scope>NUCLEOTIDE SEQUENCE [LARGE SCALE GENOMIC DNA]</scope>
    <source>
        <strain evidence="1 2">DSM 19436</strain>
    </source>
</reference>
<dbReference type="CDD" id="cd05403">
    <property type="entry name" value="NT_KNTase_like"/>
    <property type="match status" value="1"/>
</dbReference>
<evidence type="ECO:0000313" key="2">
    <source>
        <dbReference type="Proteomes" id="UP000184485"/>
    </source>
</evidence>
<dbReference type="OrthoDB" id="43980at2"/>
<evidence type="ECO:0000313" key="1">
    <source>
        <dbReference type="EMBL" id="SHG08836.1"/>
    </source>
</evidence>
<dbReference type="STRING" id="1122133.SAMN02745157_3565"/>
<evidence type="ECO:0008006" key="3">
    <source>
        <dbReference type="Google" id="ProtNLM"/>
    </source>
</evidence>
<proteinExistence type="predicted"/>
<name>A0A1M5GYT8_9HYPH</name>
<dbReference type="SUPFAM" id="SSF81301">
    <property type="entry name" value="Nucleotidyltransferase"/>
    <property type="match status" value="1"/>
</dbReference>
<accession>A0A1M5GYT8</accession>
<keyword evidence="2" id="KW-1185">Reference proteome</keyword>
<gene>
    <name evidence="1" type="ORF">SAMN02745157_3565</name>
</gene>
<dbReference type="InterPro" id="IPR043519">
    <property type="entry name" value="NT_sf"/>
</dbReference>
<protein>
    <recommendedName>
        <fullName evidence="3">Nucleotidyltransferase domain-containing protein</fullName>
    </recommendedName>
</protein>
<sequence length="248" mass="26922">MNDRQSDLRAAAIAAAEAVLEERYPAARFGLAAGSIIRGEGVSGSDIDLVVVFERLDAAWRESFIAHGFPVEAFVHDIDTLNWFSDEDIAKGRPAIVQMVAEGVALGRDLEGAKEAQERAASLLALGPPPLDRERLDDLRYAVTDLCDDLGGQRPVNERRAIAASLYQPLADLILRGRGRWTGSGKWAPRLIARLDTALAQSFENAFHAGSNGNVEPLMRLVASELARHGGPLFDGYRRVAPATARRV</sequence>
<dbReference type="AlphaFoldDB" id="A0A1M5GYT8"/>
<dbReference type="Gene3D" id="3.30.460.10">
    <property type="entry name" value="Beta Polymerase, domain 2"/>
    <property type="match status" value="1"/>
</dbReference>
<dbReference type="EMBL" id="FQUP01000003">
    <property type="protein sequence ID" value="SHG08836.1"/>
    <property type="molecule type" value="Genomic_DNA"/>
</dbReference>